<dbReference type="Proteomes" id="UP000193387">
    <property type="component" value="Unassembled WGS sequence"/>
</dbReference>
<evidence type="ECO:0000313" key="2">
    <source>
        <dbReference type="Proteomes" id="UP000193387"/>
    </source>
</evidence>
<evidence type="ECO:0000313" key="1">
    <source>
        <dbReference type="EMBL" id="ORW64057.1"/>
    </source>
</evidence>
<sequence>MQDTKLFTEVTHALVNGIQTTSKAKLDTIYRQFDRAFPQAEELTVAIEQALDTVIALTDIHNTSIMKSYEFYALLLAIIHTHTPQSQLQAYVKLDHPVKIDRNAALTNLSILADVLDNGDSAHEYKEFVDASSSRTNVASQRQLRFVWFCRALMQPTL</sequence>
<proteinExistence type="predicted"/>
<reference evidence="1 2" key="1">
    <citation type="submission" date="2016-01" db="EMBL/GenBank/DDBJ databases">
        <title>The new phylogeny of the genus Mycobacterium.</title>
        <authorList>
            <person name="Tarcisio F."/>
            <person name="Conor M."/>
            <person name="Antonella G."/>
            <person name="Elisabetta G."/>
            <person name="Giulia F.S."/>
            <person name="Sara T."/>
            <person name="Anna F."/>
            <person name="Clotilde B."/>
            <person name="Roberto B."/>
            <person name="Veronica D.S."/>
            <person name="Fabio R."/>
            <person name="Monica P."/>
            <person name="Olivier J."/>
            <person name="Enrico T."/>
            <person name="Nicola S."/>
        </authorList>
    </citation>
    <scope>NUCLEOTIDE SEQUENCE [LARGE SCALE GENOMIC DNA]</scope>
    <source>
        <strain evidence="1 2">DSM 44616</strain>
    </source>
</reference>
<comment type="caution">
    <text evidence="1">The sequence shown here is derived from an EMBL/GenBank/DDBJ whole genome shotgun (WGS) entry which is preliminary data.</text>
</comment>
<protein>
    <submittedName>
        <fullName evidence="1">Uncharacterized protein</fullName>
    </submittedName>
</protein>
<organism evidence="1 2">
    <name type="scientific">Mycobacterium saskatchewanense</name>
    <dbReference type="NCBI Taxonomy" id="220927"/>
    <lineage>
        <taxon>Bacteria</taxon>
        <taxon>Bacillati</taxon>
        <taxon>Actinomycetota</taxon>
        <taxon>Actinomycetes</taxon>
        <taxon>Mycobacteriales</taxon>
        <taxon>Mycobacteriaceae</taxon>
        <taxon>Mycobacterium</taxon>
        <taxon>Mycobacterium simiae complex</taxon>
    </lineage>
</organism>
<dbReference type="AlphaFoldDB" id="A0AAJ3NK34"/>
<gene>
    <name evidence="1" type="ORF">AWC23_25685</name>
</gene>
<name>A0AAJ3NK34_9MYCO</name>
<keyword evidence="2" id="KW-1185">Reference proteome</keyword>
<accession>A0AAJ3NK34</accession>
<dbReference type="EMBL" id="LQPR01000084">
    <property type="protein sequence ID" value="ORW64057.1"/>
    <property type="molecule type" value="Genomic_DNA"/>
</dbReference>